<evidence type="ECO:0000313" key="1">
    <source>
        <dbReference type="EMBL" id="OIR00770.1"/>
    </source>
</evidence>
<dbReference type="Gene3D" id="3.40.30.10">
    <property type="entry name" value="Glutaredoxin"/>
    <property type="match status" value="1"/>
</dbReference>
<gene>
    <name evidence="1" type="primary">fdx4_3</name>
    <name evidence="1" type="ORF">GALL_171070</name>
</gene>
<dbReference type="InterPro" id="IPR036249">
    <property type="entry name" value="Thioredoxin-like_sf"/>
</dbReference>
<sequence>MTQFADPSAYYRLHLFICTNQRPEGHPRGSCARQGAEGLRDYLKARAKELGLGDVRVNSAGCLDRCELGPVLVIYPEGVWYSLSTHEDAEEILTTHLLRGGRVERLLRRPEDGPRRPA</sequence>
<name>A0A1J5RY64_9ZZZZ</name>
<dbReference type="AlphaFoldDB" id="A0A1J5RY64"/>
<organism evidence="1">
    <name type="scientific">mine drainage metagenome</name>
    <dbReference type="NCBI Taxonomy" id="410659"/>
    <lineage>
        <taxon>unclassified sequences</taxon>
        <taxon>metagenomes</taxon>
        <taxon>ecological metagenomes</taxon>
    </lineage>
</organism>
<reference evidence="1" key="1">
    <citation type="submission" date="2016-10" db="EMBL/GenBank/DDBJ databases">
        <title>Sequence of Gallionella enrichment culture.</title>
        <authorList>
            <person name="Poehlein A."/>
            <person name="Muehling M."/>
            <person name="Daniel R."/>
        </authorList>
    </citation>
    <scope>NUCLEOTIDE SEQUENCE</scope>
</reference>
<proteinExistence type="predicted"/>
<dbReference type="CDD" id="cd02980">
    <property type="entry name" value="TRX_Fd_family"/>
    <property type="match status" value="1"/>
</dbReference>
<dbReference type="EMBL" id="MLJW01000091">
    <property type="protein sequence ID" value="OIR00770.1"/>
    <property type="molecule type" value="Genomic_DNA"/>
</dbReference>
<comment type="caution">
    <text evidence="1">The sequence shown here is derived from an EMBL/GenBank/DDBJ whole genome shotgun (WGS) entry which is preliminary data.</text>
</comment>
<dbReference type="SUPFAM" id="SSF52833">
    <property type="entry name" value="Thioredoxin-like"/>
    <property type="match status" value="1"/>
</dbReference>
<accession>A0A1J5RY64</accession>
<protein>
    <submittedName>
        <fullName evidence="1">Ferredoxin, 2Fe-2S</fullName>
    </submittedName>
</protein>